<sequence length="294" mass="29117">MTATLAAVLLSLVSAAGYAVGAVVQERLAARNAVTPGRQAHALTRLLARGAWWWAVLLNGAGAALHVAALRFGPLTLVQPMGALTLVAAVPLSARSARRKVTSYEWRGTTLTLLGLAGLLLITGRVAPNGALSTPEAVAVAGGAAVLTVALVLPGRRGPVGRGLGARHATASGICSGIASALSQTVAVRLTDHGSTPAWQLALVATLVALCATAGMLLAQSAYRAGLGAPLALLTLANPAAAAVVGVALLGERFSGGWVGSLVALAAAVLGARGVVLLTREGGAGRNAETGLIG</sequence>
<evidence type="ECO:0008006" key="8">
    <source>
        <dbReference type="Google" id="ProtNLM"/>
    </source>
</evidence>
<accession>A0A1J7C2K8</accession>
<evidence type="ECO:0000256" key="3">
    <source>
        <dbReference type="ARBA" id="ARBA00022989"/>
    </source>
</evidence>
<dbReference type="EMBL" id="MLCF01000128">
    <property type="protein sequence ID" value="OIV35804.1"/>
    <property type="molecule type" value="Genomic_DNA"/>
</dbReference>
<keyword evidence="7" id="KW-1185">Reference proteome</keyword>
<evidence type="ECO:0000313" key="7">
    <source>
        <dbReference type="Proteomes" id="UP000243342"/>
    </source>
</evidence>
<proteinExistence type="predicted"/>
<dbReference type="PANTHER" id="PTHR40761">
    <property type="entry name" value="CONSERVED INTEGRAL MEMBRANE ALANINE VALINE AND LEUCINE RICH PROTEIN-RELATED"/>
    <property type="match status" value="1"/>
</dbReference>
<name>A0A1J7C2K8_9ACTN</name>
<feature type="transmembrane region" description="Helical" evidence="5">
    <location>
        <begin position="257"/>
        <end position="278"/>
    </location>
</feature>
<dbReference type="NCBIfam" id="NF038012">
    <property type="entry name" value="DMT_1"/>
    <property type="match status" value="1"/>
</dbReference>
<organism evidence="6 7">
    <name type="scientific">Mangrovactinospora gilvigrisea</name>
    <dbReference type="NCBI Taxonomy" id="1428644"/>
    <lineage>
        <taxon>Bacteria</taxon>
        <taxon>Bacillati</taxon>
        <taxon>Actinomycetota</taxon>
        <taxon>Actinomycetes</taxon>
        <taxon>Kitasatosporales</taxon>
        <taxon>Streptomycetaceae</taxon>
        <taxon>Mangrovactinospora</taxon>
    </lineage>
</organism>
<dbReference type="RefSeq" id="WP_071658205.1">
    <property type="nucleotide sequence ID" value="NZ_MLCF01000128.1"/>
</dbReference>
<dbReference type="GO" id="GO:0016020">
    <property type="term" value="C:membrane"/>
    <property type="evidence" value="ECO:0007669"/>
    <property type="project" value="UniProtKB-SubCell"/>
</dbReference>
<dbReference type="OrthoDB" id="3575354at2"/>
<evidence type="ECO:0000256" key="4">
    <source>
        <dbReference type="ARBA" id="ARBA00023136"/>
    </source>
</evidence>
<dbReference type="PANTHER" id="PTHR40761:SF1">
    <property type="entry name" value="CONSERVED INTEGRAL MEMBRANE ALANINE VALINE AND LEUCINE RICH PROTEIN-RELATED"/>
    <property type="match status" value="1"/>
</dbReference>
<dbReference type="InterPro" id="IPR008521">
    <property type="entry name" value="Mg_trans_NIPA"/>
</dbReference>
<gene>
    <name evidence="6" type="ORF">BIV57_19470</name>
</gene>
<dbReference type="AlphaFoldDB" id="A0A1J7C2K8"/>
<feature type="transmembrane region" description="Helical" evidence="5">
    <location>
        <begin position="106"/>
        <end position="124"/>
    </location>
</feature>
<comment type="subcellular location">
    <subcellularLocation>
        <location evidence="1">Membrane</location>
        <topology evidence="1">Multi-pass membrane protein</topology>
    </subcellularLocation>
</comment>
<dbReference type="Pfam" id="PF05653">
    <property type="entry name" value="Mg_trans_NIPA"/>
    <property type="match status" value="1"/>
</dbReference>
<comment type="caution">
    <text evidence="6">The sequence shown here is derived from an EMBL/GenBank/DDBJ whole genome shotgun (WGS) entry which is preliminary data.</text>
</comment>
<feature type="transmembrane region" description="Helical" evidence="5">
    <location>
        <begin position="77"/>
        <end position="94"/>
    </location>
</feature>
<evidence type="ECO:0000313" key="6">
    <source>
        <dbReference type="EMBL" id="OIV35804.1"/>
    </source>
</evidence>
<evidence type="ECO:0000256" key="1">
    <source>
        <dbReference type="ARBA" id="ARBA00004141"/>
    </source>
</evidence>
<keyword evidence="3 5" id="KW-1133">Transmembrane helix</keyword>
<keyword evidence="2 5" id="KW-0812">Transmembrane</keyword>
<protein>
    <recommendedName>
        <fullName evidence="8">Integral membrane protein</fullName>
    </recommendedName>
</protein>
<feature type="transmembrane region" description="Helical" evidence="5">
    <location>
        <begin position="198"/>
        <end position="219"/>
    </location>
</feature>
<dbReference type="Proteomes" id="UP000243342">
    <property type="component" value="Unassembled WGS sequence"/>
</dbReference>
<keyword evidence="4 5" id="KW-0472">Membrane</keyword>
<dbReference type="STRING" id="1428644.BIV57_19470"/>
<evidence type="ECO:0000256" key="5">
    <source>
        <dbReference type="SAM" id="Phobius"/>
    </source>
</evidence>
<feature type="transmembrane region" description="Helical" evidence="5">
    <location>
        <begin position="136"/>
        <end position="153"/>
    </location>
</feature>
<feature type="transmembrane region" description="Helical" evidence="5">
    <location>
        <begin position="51"/>
        <end position="70"/>
    </location>
</feature>
<evidence type="ECO:0000256" key="2">
    <source>
        <dbReference type="ARBA" id="ARBA00022692"/>
    </source>
</evidence>
<reference evidence="6 7" key="1">
    <citation type="submission" date="2016-10" db="EMBL/GenBank/DDBJ databases">
        <title>Genome sequence of Streptomyces gilvigriseus MUSC 26.</title>
        <authorList>
            <person name="Lee L.-H."/>
            <person name="Ser H.-L."/>
        </authorList>
    </citation>
    <scope>NUCLEOTIDE SEQUENCE [LARGE SCALE GENOMIC DNA]</scope>
    <source>
        <strain evidence="6 7">MUSC 26</strain>
    </source>
</reference>
<feature type="transmembrane region" description="Helical" evidence="5">
    <location>
        <begin position="231"/>
        <end position="251"/>
    </location>
</feature>
<dbReference type="GO" id="GO:0015095">
    <property type="term" value="F:magnesium ion transmembrane transporter activity"/>
    <property type="evidence" value="ECO:0007669"/>
    <property type="project" value="InterPro"/>
</dbReference>